<feature type="transmembrane region" description="Helical" evidence="1">
    <location>
        <begin position="93"/>
        <end position="111"/>
    </location>
</feature>
<keyword evidence="1" id="KW-0472">Membrane</keyword>
<keyword evidence="3" id="KW-1185">Reference proteome</keyword>
<evidence type="ECO:0000256" key="1">
    <source>
        <dbReference type="SAM" id="Phobius"/>
    </source>
</evidence>
<protein>
    <recommendedName>
        <fullName evidence="4">DUF4013 domain-containing protein</fullName>
    </recommendedName>
</protein>
<proteinExistence type="predicted"/>
<feature type="transmembrane region" description="Helical" evidence="1">
    <location>
        <begin position="188"/>
        <end position="208"/>
    </location>
</feature>
<feature type="transmembrane region" description="Helical" evidence="1">
    <location>
        <begin position="156"/>
        <end position="182"/>
    </location>
</feature>
<dbReference type="AlphaFoldDB" id="A0A369USH9"/>
<evidence type="ECO:0008006" key="4">
    <source>
        <dbReference type="Google" id="ProtNLM"/>
    </source>
</evidence>
<keyword evidence="1" id="KW-1133">Transmembrane helix</keyword>
<accession>A0A369USH9</accession>
<gene>
    <name evidence="2" type="ORF">DVJ77_02265</name>
</gene>
<dbReference type="EMBL" id="QQAH01000001">
    <property type="protein sequence ID" value="RDD83427.1"/>
    <property type="molecule type" value="Genomic_DNA"/>
</dbReference>
<reference evidence="2 3" key="1">
    <citation type="submission" date="2018-07" db="EMBL/GenBank/DDBJ databases">
        <title>Dyella tabacisoli L4-6T, whole genome shotgun sequence.</title>
        <authorList>
            <person name="Zhou X.-K."/>
            <person name="Li W.-J."/>
            <person name="Duan Y.-Q."/>
        </authorList>
    </citation>
    <scope>NUCLEOTIDE SEQUENCE [LARGE SCALE GENOMIC DNA]</scope>
    <source>
        <strain evidence="2 3">L4-6</strain>
    </source>
</reference>
<sequence length="417" mass="45718">MRRVETVAADTPFSERLGNGFSYPLRGAALATCVALAISHYVVLLPGFIGSLASILVWAATWRYAADCMLHTAHGYADPPDVSIHGNDSSGRGLTFIHILAVLLCAFTALFHLHLLWVLLVLLALTFPAIDMSMAFDGNVLLALNPLNWWRIISSFGMAYLIPVAINLLLVVLIVIASVLTAMLPKLLAIPLFAFAYTYLIVLGFHLMGAMIHQRHEQFGLIPEAQILVEENKQDADQQLLAEVDELAPQHPQQAIGLLVTRLQNRSAPASIHLAYRKLLQRQGLRDGLLVHGQIWIAALMVSGESRRALGLVQECGEIDPAFLPDDPRNAGELADLAARLGMSRLALKLCRGYLATWPRDGKAPHYGLLAAQQLGERLDQPTEAIVLLGKLRTAWPDHPLRGEIDALARQLQAQHS</sequence>
<name>A0A369USH9_9GAMM</name>
<evidence type="ECO:0000313" key="3">
    <source>
        <dbReference type="Proteomes" id="UP000253782"/>
    </source>
</evidence>
<organism evidence="2 3">
    <name type="scientific">Dyella tabacisoli</name>
    <dbReference type="NCBI Taxonomy" id="2282381"/>
    <lineage>
        <taxon>Bacteria</taxon>
        <taxon>Pseudomonadati</taxon>
        <taxon>Pseudomonadota</taxon>
        <taxon>Gammaproteobacteria</taxon>
        <taxon>Lysobacterales</taxon>
        <taxon>Rhodanobacteraceae</taxon>
        <taxon>Dyella</taxon>
    </lineage>
</organism>
<evidence type="ECO:0000313" key="2">
    <source>
        <dbReference type="EMBL" id="RDD83427.1"/>
    </source>
</evidence>
<dbReference type="Proteomes" id="UP000253782">
    <property type="component" value="Unassembled WGS sequence"/>
</dbReference>
<feature type="transmembrane region" description="Helical" evidence="1">
    <location>
        <begin position="27"/>
        <end position="60"/>
    </location>
</feature>
<comment type="caution">
    <text evidence="2">The sequence shown here is derived from an EMBL/GenBank/DDBJ whole genome shotgun (WGS) entry which is preliminary data.</text>
</comment>
<feature type="transmembrane region" description="Helical" evidence="1">
    <location>
        <begin position="117"/>
        <end position="144"/>
    </location>
</feature>
<dbReference type="OrthoDB" id="5698243at2"/>
<dbReference type="RefSeq" id="WP_114843819.1">
    <property type="nucleotide sequence ID" value="NZ_JBHSPE010000001.1"/>
</dbReference>
<keyword evidence="1" id="KW-0812">Transmembrane</keyword>